<keyword evidence="5" id="KW-1015">Disulfide bond</keyword>
<feature type="region of interest" description="Disordered" evidence="6">
    <location>
        <begin position="1291"/>
        <end position="1317"/>
    </location>
</feature>
<feature type="transmembrane region" description="Helical" evidence="7">
    <location>
        <begin position="681"/>
        <end position="702"/>
    </location>
</feature>
<evidence type="ECO:0000256" key="4">
    <source>
        <dbReference type="ARBA" id="ARBA00023136"/>
    </source>
</evidence>
<keyword evidence="3 7" id="KW-1133">Transmembrane helix</keyword>
<keyword evidence="4 7" id="KW-0472">Membrane</keyword>
<dbReference type="PANTHER" id="PTHR12011:SF347">
    <property type="entry name" value="FI21270P1-RELATED"/>
    <property type="match status" value="1"/>
</dbReference>
<evidence type="ECO:0000256" key="3">
    <source>
        <dbReference type="ARBA" id="ARBA00022989"/>
    </source>
</evidence>
<dbReference type="PROSITE" id="PS50221">
    <property type="entry name" value="GAIN_B"/>
    <property type="match status" value="1"/>
</dbReference>
<feature type="compositionally biased region" description="Low complexity" evidence="6">
    <location>
        <begin position="1213"/>
        <end position="1229"/>
    </location>
</feature>
<comment type="subcellular location">
    <subcellularLocation>
        <location evidence="1">Membrane</location>
    </subcellularLocation>
</comment>
<keyword evidence="11" id="KW-1185">Reference proteome</keyword>
<feature type="signal peptide" evidence="8">
    <location>
        <begin position="1"/>
        <end position="27"/>
    </location>
</feature>
<feature type="transmembrane region" description="Helical" evidence="7">
    <location>
        <begin position="747"/>
        <end position="769"/>
    </location>
</feature>
<evidence type="ECO:0000256" key="8">
    <source>
        <dbReference type="SAM" id="SignalP"/>
    </source>
</evidence>
<reference evidence="10" key="1">
    <citation type="submission" date="2021-02" db="EMBL/GenBank/DDBJ databases">
        <authorList>
            <person name="Dougan E. K."/>
            <person name="Rhodes N."/>
            <person name="Thang M."/>
            <person name="Chan C."/>
        </authorList>
    </citation>
    <scope>NUCLEOTIDE SEQUENCE</scope>
</reference>
<evidence type="ECO:0000313" key="11">
    <source>
        <dbReference type="Proteomes" id="UP000604046"/>
    </source>
</evidence>
<feature type="compositionally biased region" description="Basic and acidic residues" evidence="6">
    <location>
        <begin position="869"/>
        <end position="912"/>
    </location>
</feature>
<feature type="region of interest" description="Disordered" evidence="6">
    <location>
        <begin position="865"/>
        <end position="914"/>
    </location>
</feature>
<keyword evidence="2 7" id="KW-0812">Transmembrane</keyword>
<protein>
    <submittedName>
        <fullName evidence="10">Zan protein</fullName>
    </submittedName>
</protein>
<dbReference type="InterPro" id="IPR000203">
    <property type="entry name" value="GPS"/>
</dbReference>
<feature type="transmembrane region" description="Helical" evidence="7">
    <location>
        <begin position="714"/>
        <end position="735"/>
    </location>
</feature>
<feature type="region of interest" description="Disordered" evidence="6">
    <location>
        <begin position="161"/>
        <end position="213"/>
    </location>
</feature>
<feature type="compositionally biased region" description="Basic and acidic residues" evidence="6">
    <location>
        <begin position="72"/>
        <end position="82"/>
    </location>
</feature>
<sequence length="1332" mass="143747">MAVGFTVRLSWMSWRIWLLIAAVLSLAARVDAGGLRGTQHLRRHYVRGEAGHRTPFRSEDTQAAQRRLKIEDTTTRPPKVEDTTTLTTTSPTTTGTSATTTRTTRTHTTTGTSVSTTGTTVSLTATMTRTTQTPTFTSTSSVTTASTTTTASFTNTFTTSTTATSTSTTETTSTSTTTLTATVTRSTTASSSVTVSTTATSRTETSTLTTTSSSVSSTTQSFTVSSTSGTSTITRSTLTATTFTTTVTTSQTSTSSHTATQTSLTHTTSTVLSSTRTSTSFSTSFTWTTSTFVSALDLLEDDWVNKSKLLEVSRVAAVALLQEEQTLAKQILSQVGESPNGTVVSSVRSADGSEMTVAVLKPSTTTDAFQLSTGESGNVSVPQAVLQQLGGGLVALTAGPLSPDMTRLLSAAGAGEAEDGTDLAAAPLSLSLFDADGNPLEKQLAEPIVLTLNGNGDSRAVCVFWDPRNLRWSREGVSRVFEVSDSMSSISCQTTHLSIFAAMRSVDLDFTGAFDCATETFVFSFASLGQNSNWWRQVPASALWAGLVLSIVASALAANRDATNSDTCGWSRELLSEPPSEPFEALALEDLEELELEKPLSRQEPVLERVMAYCFRCLQAFRVGVDVDTLGLSLLLAQDPTDRDPTPLRRAALDLAEQRDLFASATRAVCSFTGANLLTRFLLLLPALHPMTGLLASSLFYSRLSVVLVFSAKLIGPMALNVFVLQALGAVLQYSPDMQDACEAREALVKPLCAAAVSCFFGQLVVLGLRWLRHYDWSKEGEAAYSEWHRVQRWRRRVRVYWVASLLYLALSMVFIAGFLSSVSRSDGTYWLYGALVNAVFQMVLLPVLNAFILALLSTVSKPSGAKGAEAKAKGTAEKKHEKTAASLPKDPELGEGNRPKTAELSRWEKDAPPPGRSFLSGCVLEDYFTVTESAPDSSRLGSLDLSPLRGHDKDGIAFNETGFSFKAETSQCEKEPVTRPDTPRCFEATVQLGHADNKPTGGFGLSGRPSSPFQPMAAGLEGFKWREDADGLDFDLSQDLPGSLQNEAFDALRPTCAMPSNRGLDSDSEALSDLVLDMFDVERPPARQSSDLRDEEGLGTLRLHISSDALGRTMTWSRKVEPNLTSIHESQDDWPQKPFHFSDEVFDETDISDMHCASPVKALTPESEAGEAAFDAFPARLRTAIAGMDSDGGAWAWVRPAHVPDPYGTWTSESSSSAAFEESPSSSRARQDPFHMPAESSASRGDVVCMDIASPSDEDLQEEAFDSAEVSELRHTSQASAMQTWTAVSWAPTAQEAAPRWRRPPDRQRKVPLLGEERPWRNWLSRAAADT</sequence>
<evidence type="ECO:0000313" key="10">
    <source>
        <dbReference type="EMBL" id="CAE6919394.1"/>
    </source>
</evidence>
<dbReference type="Proteomes" id="UP000604046">
    <property type="component" value="Unassembled WGS sequence"/>
</dbReference>
<evidence type="ECO:0000256" key="5">
    <source>
        <dbReference type="ARBA" id="ARBA00023157"/>
    </source>
</evidence>
<feature type="compositionally biased region" description="Low complexity" evidence="6">
    <location>
        <begin position="83"/>
        <end position="117"/>
    </location>
</feature>
<evidence type="ECO:0000259" key="9">
    <source>
        <dbReference type="PROSITE" id="PS50221"/>
    </source>
</evidence>
<dbReference type="InterPro" id="IPR057244">
    <property type="entry name" value="GAIN_B"/>
</dbReference>
<evidence type="ECO:0000256" key="6">
    <source>
        <dbReference type="SAM" id="MobiDB-lite"/>
    </source>
</evidence>
<accession>A0A812G4U1</accession>
<dbReference type="GO" id="GO:0005886">
    <property type="term" value="C:plasma membrane"/>
    <property type="evidence" value="ECO:0007669"/>
    <property type="project" value="TreeGrafter"/>
</dbReference>
<dbReference type="PANTHER" id="PTHR12011">
    <property type="entry name" value="ADHESION G-PROTEIN COUPLED RECEPTOR"/>
    <property type="match status" value="1"/>
</dbReference>
<feature type="chain" id="PRO_5032476791" evidence="8">
    <location>
        <begin position="28"/>
        <end position="1332"/>
    </location>
</feature>
<feature type="region of interest" description="Disordered" evidence="6">
    <location>
        <begin position="250"/>
        <end position="269"/>
    </location>
</feature>
<organism evidence="10 11">
    <name type="scientific">Symbiodinium natans</name>
    <dbReference type="NCBI Taxonomy" id="878477"/>
    <lineage>
        <taxon>Eukaryota</taxon>
        <taxon>Sar</taxon>
        <taxon>Alveolata</taxon>
        <taxon>Dinophyceae</taxon>
        <taxon>Suessiales</taxon>
        <taxon>Symbiodiniaceae</taxon>
        <taxon>Symbiodinium</taxon>
    </lineage>
</organism>
<evidence type="ECO:0000256" key="7">
    <source>
        <dbReference type="SAM" id="Phobius"/>
    </source>
</evidence>
<feature type="region of interest" description="Disordered" evidence="6">
    <location>
        <begin position="72"/>
        <end position="117"/>
    </location>
</feature>
<evidence type="ECO:0000256" key="2">
    <source>
        <dbReference type="ARBA" id="ARBA00022692"/>
    </source>
</evidence>
<dbReference type="OrthoDB" id="421491at2759"/>
<feature type="domain" description="GAIN-B" evidence="9">
    <location>
        <begin position="344"/>
        <end position="510"/>
    </location>
</feature>
<feature type="transmembrane region" description="Helical" evidence="7">
    <location>
        <begin position="800"/>
        <end position="824"/>
    </location>
</feature>
<dbReference type="EMBL" id="CAJNDS010000021">
    <property type="protein sequence ID" value="CAE6919394.1"/>
    <property type="molecule type" value="Genomic_DNA"/>
</dbReference>
<keyword evidence="8" id="KW-0732">Signal</keyword>
<proteinExistence type="predicted"/>
<name>A0A812G4U1_9DINO</name>
<gene>
    <name evidence="10" type="primary">Zan</name>
    <name evidence="10" type="ORF">SNAT2548_LOCUS409</name>
</gene>
<comment type="caution">
    <text evidence="10">The sequence shown here is derived from an EMBL/GenBank/DDBJ whole genome shotgun (WGS) entry which is preliminary data.</text>
</comment>
<feature type="compositionally biased region" description="Basic and acidic residues" evidence="6">
    <location>
        <begin position="1304"/>
        <end position="1317"/>
    </location>
</feature>
<feature type="region of interest" description="Disordered" evidence="6">
    <location>
        <begin position="1210"/>
        <end position="1247"/>
    </location>
</feature>
<evidence type="ECO:0000256" key="1">
    <source>
        <dbReference type="ARBA" id="ARBA00004370"/>
    </source>
</evidence>
<dbReference type="SMART" id="SM00303">
    <property type="entry name" value="GPS"/>
    <property type="match status" value="1"/>
</dbReference>
<feature type="transmembrane region" description="Helical" evidence="7">
    <location>
        <begin position="830"/>
        <end position="857"/>
    </location>
</feature>